<dbReference type="EMBL" id="CAJNOC010002353">
    <property type="protein sequence ID" value="CAF0928277.1"/>
    <property type="molecule type" value="Genomic_DNA"/>
</dbReference>
<feature type="signal peptide" evidence="1">
    <location>
        <begin position="1"/>
        <end position="21"/>
    </location>
</feature>
<evidence type="ECO:0000256" key="1">
    <source>
        <dbReference type="SAM" id="SignalP"/>
    </source>
</evidence>
<organism evidence="2 3">
    <name type="scientific">Brachionus calyciflorus</name>
    <dbReference type="NCBI Taxonomy" id="104777"/>
    <lineage>
        <taxon>Eukaryota</taxon>
        <taxon>Metazoa</taxon>
        <taxon>Spiralia</taxon>
        <taxon>Gnathifera</taxon>
        <taxon>Rotifera</taxon>
        <taxon>Eurotatoria</taxon>
        <taxon>Monogononta</taxon>
        <taxon>Pseudotrocha</taxon>
        <taxon>Ploima</taxon>
        <taxon>Brachionidae</taxon>
        <taxon>Brachionus</taxon>
    </lineage>
</organism>
<gene>
    <name evidence="2" type="ORF">OXX778_LOCUS12764</name>
</gene>
<accession>A0A814BJ89</accession>
<feature type="chain" id="PRO_5032305118" evidence="1">
    <location>
        <begin position="22"/>
        <end position="125"/>
    </location>
</feature>
<reference evidence="2" key="1">
    <citation type="submission" date="2021-02" db="EMBL/GenBank/DDBJ databases">
        <authorList>
            <person name="Nowell W R."/>
        </authorList>
    </citation>
    <scope>NUCLEOTIDE SEQUENCE</scope>
    <source>
        <strain evidence="2">Ploen Becks lab</strain>
    </source>
</reference>
<evidence type="ECO:0000313" key="3">
    <source>
        <dbReference type="Proteomes" id="UP000663879"/>
    </source>
</evidence>
<dbReference type="AlphaFoldDB" id="A0A814BJ89"/>
<dbReference type="Proteomes" id="UP000663879">
    <property type="component" value="Unassembled WGS sequence"/>
</dbReference>
<sequence>MKSNLFARLFLIILLANEIFAKSVEKRQFVSCLSCVSALSSCAATGCGGFFACTACVTGIAAGCGACANDLCNANRMSDLPKFEVVVAEPRERLSCVISPSLCDFHCRCRYSKRGTCSGGTCYCG</sequence>
<proteinExistence type="predicted"/>
<evidence type="ECO:0000313" key="2">
    <source>
        <dbReference type="EMBL" id="CAF0928277.1"/>
    </source>
</evidence>
<dbReference type="OrthoDB" id="10408156at2759"/>
<protein>
    <submittedName>
        <fullName evidence="2">Uncharacterized protein</fullName>
    </submittedName>
</protein>
<comment type="caution">
    <text evidence="2">The sequence shown here is derived from an EMBL/GenBank/DDBJ whole genome shotgun (WGS) entry which is preliminary data.</text>
</comment>
<keyword evidence="3" id="KW-1185">Reference proteome</keyword>
<name>A0A814BJ89_9BILA</name>
<keyword evidence="1" id="KW-0732">Signal</keyword>